<protein>
    <submittedName>
        <fullName evidence="1">Uncharacterized protein</fullName>
    </submittedName>
</protein>
<comment type="caution">
    <text evidence="1">The sequence shown here is derived from an EMBL/GenBank/DDBJ whole genome shotgun (WGS) entry which is preliminary data.</text>
</comment>
<gene>
    <name evidence="1" type="ORF">ZRA01_22150</name>
</gene>
<keyword evidence="2" id="KW-1185">Reference proteome</keyword>
<dbReference type="Proteomes" id="UP000318422">
    <property type="component" value="Unassembled WGS sequence"/>
</dbReference>
<organism evidence="1 2">
    <name type="scientific">Zoogloea ramigera</name>
    <dbReference type="NCBI Taxonomy" id="350"/>
    <lineage>
        <taxon>Bacteria</taxon>
        <taxon>Pseudomonadati</taxon>
        <taxon>Pseudomonadota</taxon>
        <taxon>Betaproteobacteria</taxon>
        <taxon>Rhodocyclales</taxon>
        <taxon>Zoogloeaceae</taxon>
        <taxon>Zoogloea</taxon>
    </lineage>
</organism>
<dbReference type="EMBL" id="BJNV01000036">
    <property type="protein sequence ID" value="GEC96142.1"/>
    <property type="molecule type" value="Genomic_DNA"/>
</dbReference>
<dbReference type="AlphaFoldDB" id="A0A4Y4CVJ6"/>
<proteinExistence type="predicted"/>
<sequence length="353" mass="39149">MTKLDDSDPNMELLRNATRLPQHVVSGVLKSLVEPLMQVAPSVVTAVATHSKQLMEVVINGQMLAATDGNGLRAIAKAGKGFEHARLYEPSNLQNIANAAAIWQLASVVVAQKHLADISATLKRVESKVDSIQSFLEEERLAVIKSAINYLEVARKAVENGEFLERTRAELERFDIELDRASMSLVEQAKRESRIELERDSVGCEGEYTSALAKHKRLSRLGEELILCNEARLANWYLCSIYHDSSKTLEPRLEQIKKSIKEISSLQDRLSKSVKDDCELISATFTLGSTINERRSDVKSAAKVGKHALQDGLRRSEEIVVKLETVSADRQAINRLVIETTNGVPSAAYLCQK</sequence>
<evidence type="ECO:0000313" key="1">
    <source>
        <dbReference type="EMBL" id="GEC96142.1"/>
    </source>
</evidence>
<name>A0A4Y4CVJ6_ZOORA</name>
<evidence type="ECO:0000313" key="2">
    <source>
        <dbReference type="Proteomes" id="UP000318422"/>
    </source>
</evidence>
<reference evidence="1 2" key="1">
    <citation type="submission" date="2019-06" db="EMBL/GenBank/DDBJ databases">
        <title>Whole genome shotgun sequence of Zoogloea ramigera NBRC 15342.</title>
        <authorList>
            <person name="Hosoyama A."/>
            <person name="Uohara A."/>
            <person name="Ohji S."/>
            <person name="Ichikawa N."/>
        </authorList>
    </citation>
    <scope>NUCLEOTIDE SEQUENCE [LARGE SCALE GENOMIC DNA]</scope>
    <source>
        <strain evidence="1 2">NBRC 15342</strain>
    </source>
</reference>
<accession>A0A4Y4CVJ6</accession>